<reference evidence="2" key="1">
    <citation type="journal article" date="2022" name="Front. Microbiol.">
        <title>Genome-based taxonomic rearrangement of Oceanobacter-related bacteria including the description of Thalassolituus hydrocarbonoclasticus sp. nov. and Thalassolituus pacificus sp. nov. and emended description of the genus Thalassolituus.</title>
        <authorList>
            <person name="Dong C."/>
            <person name="Wei L."/>
            <person name="Wang J."/>
            <person name="Lai Q."/>
            <person name="Huang Z."/>
            <person name="Shao Z."/>
        </authorList>
    </citation>
    <scope>NUCLEOTIDE SEQUENCE</scope>
    <source>
        <strain evidence="2">59MF3M-4</strain>
    </source>
</reference>
<feature type="region of interest" description="Disordered" evidence="1">
    <location>
        <begin position="34"/>
        <end position="55"/>
    </location>
</feature>
<evidence type="ECO:0000313" key="2">
    <source>
        <dbReference type="EMBL" id="MCT7360501.1"/>
    </source>
</evidence>
<dbReference type="AlphaFoldDB" id="A0A9X2WHD2"/>
<dbReference type="RefSeq" id="WP_260977333.1">
    <property type="nucleotide sequence ID" value="NZ_JAOANI010000028.1"/>
</dbReference>
<comment type="caution">
    <text evidence="2">The sequence shown here is derived from an EMBL/GenBank/DDBJ whole genome shotgun (WGS) entry which is preliminary data.</text>
</comment>
<evidence type="ECO:0000256" key="1">
    <source>
        <dbReference type="SAM" id="MobiDB-lite"/>
    </source>
</evidence>
<feature type="compositionally biased region" description="Polar residues" evidence="1">
    <location>
        <begin position="43"/>
        <end position="55"/>
    </location>
</feature>
<accession>A0A9X2WHD2</accession>
<evidence type="ECO:0000313" key="3">
    <source>
        <dbReference type="Proteomes" id="UP001147830"/>
    </source>
</evidence>
<reference evidence="2" key="2">
    <citation type="submission" date="2022-08" db="EMBL/GenBank/DDBJ databases">
        <authorList>
            <person name="Dong C."/>
        </authorList>
    </citation>
    <scope>NUCLEOTIDE SEQUENCE</scope>
    <source>
        <strain evidence="2">59MF3M-4</strain>
    </source>
</reference>
<dbReference type="Proteomes" id="UP001147830">
    <property type="component" value="Unassembled WGS sequence"/>
</dbReference>
<organism evidence="2 3">
    <name type="scientific">Thalassolituus pacificus</name>
    <dbReference type="NCBI Taxonomy" id="2975440"/>
    <lineage>
        <taxon>Bacteria</taxon>
        <taxon>Pseudomonadati</taxon>
        <taxon>Pseudomonadota</taxon>
        <taxon>Gammaproteobacteria</taxon>
        <taxon>Oceanospirillales</taxon>
        <taxon>Oceanospirillaceae</taxon>
        <taxon>Thalassolituus</taxon>
    </lineage>
</organism>
<sequence>MLNALTSYLQQQAPMMPEQHPADAVPGSQIGATAAVSAASPGKTDTGSENDPYSPSQRALMVSAVASDFDVRSLAAGDVSDFQSRLQQYGLIGGRDLNAFALINTARAELDDETALDTVAILDEARQQFGERGTAYSERQQINRLHTLIQNLASARMAQ</sequence>
<protein>
    <submittedName>
        <fullName evidence="2">Uncharacterized protein</fullName>
    </submittedName>
</protein>
<name>A0A9X2WHD2_9GAMM</name>
<keyword evidence="3" id="KW-1185">Reference proteome</keyword>
<gene>
    <name evidence="2" type="ORF">NYR02_15875</name>
</gene>
<proteinExistence type="predicted"/>
<dbReference type="EMBL" id="JAOANI010000028">
    <property type="protein sequence ID" value="MCT7360501.1"/>
    <property type="molecule type" value="Genomic_DNA"/>
</dbReference>